<sequence length="626" mass="71088">MSGRQAAALAVRPARTRDNARAQRARPVTALCSADRWWCAAETDVASNRRSLERSPFFLPLFFLVGSRDNRRVRSTRCDVLKTKPHTAERERTSERGHHPATLFLLLHLAIGWPEGEPDRSPADGGARFWGVTGMGGAAGWETVPKADALEFTPTWIVAGVCSLIVFISLAAERCLHYIGKTLKKKNQKALFEALLKVKEELMLLGFISLLLTVSQGVIQKTCIPPSWTNHMLPCKRAEARTVTAEALALGGRRLLSGSAPWSEHCQNKIRHWKQWEDEIQKNDAGTGSKKLTHVQQFEFIRERFNGVGKDSVMLSWMHSFVKQFYASVTKSDYTTMRLGFIMTHCRGSPKFDFHRYMVRALETDFKKVVGIRWYLWIFVVIFMLLNVNGWHTYFWISFIPLIMLLAVGTKLEHIIAQMAQEVAEKHSAIEGDLVVNPSDEHFWCARPRVILYLIHFILFQNAFEIALFFWMLTTYGFNSCIMDHVPFIVPRLVIGVIIQLLCSYSTLPLYAIVTQMGTFFKKEVFDEHIQQGLLGWAQKAKRRKESRDGADGGTAGSATHSSHYYSTDDTRYCIVVLHCFPTTQHCNHGGAPVQQLKLRRQNTSVMPLPTQHGHSYSSSCRLDPL</sequence>
<reference evidence="1" key="1">
    <citation type="submission" date="2021-05" db="EMBL/GenBank/DDBJ databases">
        <authorList>
            <person name="Scholz U."/>
            <person name="Mascher M."/>
            <person name="Fiebig A."/>
        </authorList>
    </citation>
    <scope>NUCLEOTIDE SEQUENCE [LARGE SCALE GENOMIC DNA]</scope>
</reference>
<evidence type="ECO:0000313" key="2">
    <source>
        <dbReference type="Proteomes" id="UP001732700"/>
    </source>
</evidence>
<dbReference type="Proteomes" id="UP001732700">
    <property type="component" value="Chromosome 4A"/>
</dbReference>
<accession>A0ACD5WIL3</accession>
<dbReference type="EnsemblPlants" id="AVESA.00010b.r2.4AG0641260.1">
    <property type="protein sequence ID" value="AVESA.00010b.r2.4AG0641260.1.CDS"/>
    <property type="gene ID" value="AVESA.00010b.r2.4AG0641260"/>
</dbReference>
<reference evidence="1" key="2">
    <citation type="submission" date="2025-09" db="UniProtKB">
        <authorList>
            <consortium name="EnsemblPlants"/>
        </authorList>
    </citation>
    <scope>IDENTIFICATION</scope>
</reference>
<name>A0ACD5WIL3_AVESA</name>
<keyword evidence="2" id="KW-1185">Reference proteome</keyword>
<evidence type="ECO:0000313" key="1">
    <source>
        <dbReference type="EnsemblPlants" id="AVESA.00010b.r2.4AG0641260.1.CDS"/>
    </source>
</evidence>
<proteinExistence type="predicted"/>
<protein>
    <submittedName>
        <fullName evidence="1">Uncharacterized protein</fullName>
    </submittedName>
</protein>
<organism evidence="1 2">
    <name type="scientific">Avena sativa</name>
    <name type="common">Oat</name>
    <dbReference type="NCBI Taxonomy" id="4498"/>
    <lineage>
        <taxon>Eukaryota</taxon>
        <taxon>Viridiplantae</taxon>
        <taxon>Streptophyta</taxon>
        <taxon>Embryophyta</taxon>
        <taxon>Tracheophyta</taxon>
        <taxon>Spermatophyta</taxon>
        <taxon>Magnoliopsida</taxon>
        <taxon>Liliopsida</taxon>
        <taxon>Poales</taxon>
        <taxon>Poaceae</taxon>
        <taxon>BOP clade</taxon>
        <taxon>Pooideae</taxon>
        <taxon>Poodae</taxon>
        <taxon>Poeae</taxon>
        <taxon>Poeae Chloroplast Group 1 (Aveneae type)</taxon>
        <taxon>Aveninae</taxon>
        <taxon>Avena</taxon>
    </lineage>
</organism>